<gene>
    <name evidence="2" type="ORF">GTK07_04550</name>
</gene>
<dbReference type="Proteomes" id="UP000468707">
    <property type="component" value="Unassembled WGS sequence"/>
</dbReference>
<reference evidence="2 3" key="1">
    <citation type="submission" date="2020-01" db="EMBL/GenBank/DDBJ databases">
        <title>Muricauda sediminis sp.nov. 40Bstr401.</title>
        <authorList>
            <person name="Xue Z."/>
            <person name="Zhu S."/>
            <person name="Ren N."/>
            <person name="Chen T."/>
            <person name="Chen X."/>
            <person name="Chen J."/>
            <person name="Yang J."/>
        </authorList>
    </citation>
    <scope>NUCLEOTIDE SEQUENCE [LARGE SCALE GENOMIC DNA]</scope>
    <source>
        <strain evidence="2 3">40Bstr401</strain>
    </source>
</reference>
<dbReference type="InterPro" id="IPR011042">
    <property type="entry name" value="6-blade_b-propeller_TolB-like"/>
</dbReference>
<organism evidence="2 3">
    <name type="scientific">Flagellimonas sediminis</name>
    <dbReference type="NCBI Taxonomy" id="2696468"/>
    <lineage>
        <taxon>Bacteria</taxon>
        <taxon>Pseudomonadati</taxon>
        <taxon>Bacteroidota</taxon>
        <taxon>Flavobacteriia</taxon>
        <taxon>Flavobacteriales</taxon>
        <taxon>Flavobacteriaceae</taxon>
        <taxon>Flagellimonas</taxon>
    </lineage>
</organism>
<protein>
    <submittedName>
        <fullName evidence="2">DUF5050 domain-containing protein</fullName>
    </submittedName>
</protein>
<sequence>MVFRVLFLLVLGYVGHIKAQKAKNTISYIQSVHIETGKIDTILKLNQHFEAPNWHPDGYLIMNSKGFIYTYDISDRKMAALYTGSVIECNNDHGVSSDGKWLVVSSNDREDPSLKSYKSAIFILPIQGGNPRKVTDQVPSYWHGWSPDGSTLVYCAERNGNYDIYTIDVNGGEETRLTSTAGLDDGPEYSPDGKFIYFNSYRTGHMQLWRMKVDGSDPEQLTFDENSNWFPHVSPDNKWVAYIAYTSDQKQEHLFGKDVKLRLMDVESKEIRDLTPIFFGGQGTINVPSWSPDSKKVAFIGYQVE</sequence>
<dbReference type="SUPFAM" id="SSF82171">
    <property type="entry name" value="DPP6 N-terminal domain-like"/>
    <property type="match status" value="1"/>
</dbReference>
<evidence type="ECO:0000313" key="3">
    <source>
        <dbReference type="Proteomes" id="UP000468707"/>
    </source>
</evidence>
<dbReference type="InterPro" id="IPR011659">
    <property type="entry name" value="WD40"/>
</dbReference>
<dbReference type="AlphaFoldDB" id="A0A6I5KX56"/>
<comment type="caution">
    <text evidence="2">The sequence shown here is derived from an EMBL/GenBank/DDBJ whole genome shotgun (WGS) entry which is preliminary data.</text>
</comment>
<dbReference type="Gene3D" id="2.120.10.30">
    <property type="entry name" value="TolB, C-terminal domain"/>
    <property type="match status" value="1"/>
</dbReference>
<dbReference type="RefSeq" id="WP_163633515.1">
    <property type="nucleotide sequence ID" value="NZ_JAAAMI010000002.1"/>
</dbReference>
<name>A0A6I5KX56_9FLAO</name>
<evidence type="ECO:0000313" key="2">
    <source>
        <dbReference type="EMBL" id="NDV42588.1"/>
    </source>
</evidence>
<comment type="similarity">
    <text evidence="1">Belongs to the TolB family.</text>
</comment>
<proteinExistence type="inferred from homology"/>
<dbReference type="Pfam" id="PF07676">
    <property type="entry name" value="PD40"/>
    <property type="match status" value="3"/>
</dbReference>
<accession>A0A6I5KX56</accession>
<dbReference type="PANTHER" id="PTHR36842:SF1">
    <property type="entry name" value="PROTEIN TOLB"/>
    <property type="match status" value="1"/>
</dbReference>
<keyword evidence="3" id="KW-1185">Reference proteome</keyword>
<dbReference type="PANTHER" id="PTHR36842">
    <property type="entry name" value="PROTEIN TOLB HOMOLOG"/>
    <property type="match status" value="1"/>
</dbReference>
<evidence type="ECO:0000256" key="1">
    <source>
        <dbReference type="ARBA" id="ARBA00009820"/>
    </source>
</evidence>
<dbReference type="EMBL" id="JAAAMI010000002">
    <property type="protein sequence ID" value="NDV42588.1"/>
    <property type="molecule type" value="Genomic_DNA"/>
</dbReference>